<dbReference type="AlphaFoldDB" id="A0A4R8WQW0"/>
<accession>A0A4R8WQW0</accession>
<feature type="compositionally biased region" description="Low complexity" evidence="1">
    <location>
        <begin position="37"/>
        <end position="50"/>
    </location>
</feature>
<dbReference type="InterPro" id="IPR027417">
    <property type="entry name" value="P-loop_NTPase"/>
</dbReference>
<keyword evidence="3" id="KW-1185">Reference proteome</keyword>
<dbReference type="OrthoDB" id="9804380at2"/>
<feature type="region of interest" description="Disordered" evidence="1">
    <location>
        <begin position="23"/>
        <end position="50"/>
    </location>
</feature>
<evidence type="ECO:0000256" key="1">
    <source>
        <dbReference type="SAM" id="MobiDB-lite"/>
    </source>
</evidence>
<dbReference type="EMBL" id="SOFP01000048">
    <property type="protein sequence ID" value="TFC14342.1"/>
    <property type="molecule type" value="Genomic_DNA"/>
</dbReference>
<sequence length="537" mass="59091">MPKQVFTVTPPGKLTRARRAELRRQVDQLRRTTDDTGASGADARFPAAAAGPLGPGVSTGEYWNWLQVAQPPHQATSHNLAGIYPFVADDGLGHEGPLLGVDLNADVLWHFSPWDLYMNTTAKAALSTNILVIGAYRSGKSGTIKQLCTRSLAFGHQVVVPSDSKGEWVVVAEAVGGQVIAIGGENTTARLNPLDRGPRLTGVSDDVDEIMVRDRRRATLTSVIEATIQGQAKLSPMEHTAINWALEHAIRVTDDRPTITHVWQALVSPDPAAPGYKPEMESNGERARHVLERFVAGDLQGLFEGESTVAFDPDAPMVVVDTSALFDRSELAAQLTQICTSAWIQAVISDRSAKRTRYLVREEGWRDMATEQALRTYQQWLKLSRHYGVSNIVILHKMSDFDAVGEEGSKERTLAYSIAGDMENKFIFRQNTQEESNLVSRLKLTPGHARLALTLQTGVFLAYVGRFSYIVDAFATSTPWERGLFKTDDAVEAGSADDHRFPQFVPEEEPVFDESMLDRLWPASPPTPFADQTGPTE</sequence>
<organism evidence="2 3">
    <name type="scientific">Cryobacterium algoritolerans</name>
    <dbReference type="NCBI Taxonomy" id="1259184"/>
    <lineage>
        <taxon>Bacteria</taxon>
        <taxon>Bacillati</taxon>
        <taxon>Actinomycetota</taxon>
        <taxon>Actinomycetes</taxon>
        <taxon>Micrococcales</taxon>
        <taxon>Microbacteriaceae</taxon>
        <taxon>Cryobacterium</taxon>
    </lineage>
</organism>
<dbReference type="Gene3D" id="3.40.50.300">
    <property type="entry name" value="P-loop containing nucleotide triphosphate hydrolases"/>
    <property type="match status" value="2"/>
</dbReference>
<evidence type="ECO:0008006" key="4">
    <source>
        <dbReference type="Google" id="ProtNLM"/>
    </source>
</evidence>
<dbReference type="RefSeq" id="WP_134567666.1">
    <property type="nucleotide sequence ID" value="NZ_SOFP01000048.1"/>
</dbReference>
<evidence type="ECO:0000313" key="3">
    <source>
        <dbReference type="Proteomes" id="UP000298412"/>
    </source>
</evidence>
<dbReference type="SUPFAM" id="SSF52540">
    <property type="entry name" value="P-loop containing nucleoside triphosphate hydrolases"/>
    <property type="match status" value="1"/>
</dbReference>
<name>A0A4R8WQW0_9MICO</name>
<reference evidence="2 3" key="1">
    <citation type="submission" date="2019-03" db="EMBL/GenBank/DDBJ databases">
        <title>Genomics of glacier-inhabiting Cryobacterium strains.</title>
        <authorList>
            <person name="Liu Q."/>
            <person name="Xin Y.-H."/>
        </authorList>
    </citation>
    <scope>NUCLEOTIDE SEQUENCE [LARGE SCALE GENOMIC DNA]</scope>
    <source>
        <strain evidence="2 3">MDT1-3</strain>
    </source>
</reference>
<feature type="compositionally biased region" description="Basic and acidic residues" evidence="1">
    <location>
        <begin position="23"/>
        <end position="34"/>
    </location>
</feature>
<evidence type="ECO:0000313" key="2">
    <source>
        <dbReference type="EMBL" id="TFC14342.1"/>
    </source>
</evidence>
<comment type="caution">
    <text evidence="2">The sequence shown here is derived from an EMBL/GenBank/DDBJ whole genome shotgun (WGS) entry which is preliminary data.</text>
</comment>
<gene>
    <name evidence="2" type="ORF">E3O19_11255</name>
</gene>
<protein>
    <recommendedName>
        <fullName evidence="4">ATP-binding protein</fullName>
    </recommendedName>
</protein>
<proteinExistence type="predicted"/>
<dbReference type="Proteomes" id="UP000298412">
    <property type="component" value="Unassembled WGS sequence"/>
</dbReference>